<dbReference type="PANTHER" id="PTHR32322:SF2">
    <property type="entry name" value="EAMA DOMAIN-CONTAINING PROTEIN"/>
    <property type="match status" value="1"/>
</dbReference>
<dbReference type="InterPro" id="IPR000620">
    <property type="entry name" value="EamA_dom"/>
</dbReference>
<feature type="domain" description="EamA" evidence="7">
    <location>
        <begin position="47"/>
        <end position="154"/>
    </location>
</feature>
<feature type="transmembrane region" description="Helical" evidence="6">
    <location>
        <begin position="138"/>
        <end position="156"/>
    </location>
</feature>
<organism evidence="8 9">
    <name type="scientific">Paenibacillus hodogayensis</name>
    <dbReference type="NCBI Taxonomy" id="279208"/>
    <lineage>
        <taxon>Bacteria</taxon>
        <taxon>Bacillati</taxon>
        <taxon>Bacillota</taxon>
        <taxon>Bacilli</taxon>
        <taxon>Bacillales</taxon>
        <taxon>Paenibacillaceae</taxon>
        <taxon>Paenibacillus</taxon>
    </lineage>
</organism>
<comment type="similarity">
    <text evidence="2">Belongs to the EamA transporter family.</text>
</comment>
<keyword evidence="3 6" id="KW-0812">Transmembrane</keyword>
<evidence type="ECO:0000256" key="2">
    <source>
        <dbReference type="ARBA" id="ARBA00007362"/>
    </source>
</evidence>
<evidence type="ECO:0000313" key="8">
    <source>
        <dbReference type="EMBL" id="MFB9756265.1"/>
    </source>
</evidence>
<evidence type="ECO:0000256" key="6">
    <source>
        <dbReference type="SAM" id="Phobius"/>
    </source>
</evidence>
<dbReference type="InterPro" id="IPR050638">
    <property type="entry name" value="AA-Vitamin_Transporters"/>
</dbReference>
<keyword evidence="5 6" id="KW-0472">Membrane</keyword>
<feature type="transmembrane region" description="Helical" evidence="6">
    <location>
        <begin position="109"/>
        <end position="131"/>
    </location>
</feature>
<keyword evidence="9" id="KW-1185">Reference proteome</keyword>
<comment type="caution">
    <text evidence="8">The sequence shown here is derived from an EMBL/GenBank/DDBJ whole genome shotgun (WGS) entry which is preliminary data.</text>
</comment>
<feature type="transmembrane region" description="Helical" evidence="6">
    <location>
        <begin position="289"/>
        <end position="306"/>
    </location>
</feature>
<evidence type="ECO:0000256" key="4">
    <source>
        <dbReference type="ARBA" id="ARBA00022989"/>
    </source>
</evidence>
<evidence type="ECO:0000256" key="3">
    <source>
        <dbReference type="ARBA" id="ARBA00022692"/>
    </source>
</evidence>
<dbReference type="SUPFAM" id="SSF103481">
    <property type="entry name" value="Multidrug resistance efflux transporter EmrE"/>
    <property type="match status" value="2"/>
</dbReference>
<feature type="transmembrane region" description="Helical" evidence="6">
    <location>
        <begin position="168"/>
        <end position="188"/>
    </location>
</feature>
<feature type="transmembrane region" description="Helical" evidence="6">
    <location>
        <begin position="80"/>
        <end position="103"/>
    </location>
</feature>
<feature type="transmembrane region" description="Helical" evidence="6">
    <location>
        <begin position="200"/>
        <end position="222"/>
    </location>
</feature>
<evidence type="ECO:0000256" key="5">
    <source>
        <dbReference type="ARBA" id="ARBA00023136"/>
    </source>
</evidence>
<keyword evidence="4 6" id="KW-1133">Transmembrane helix</keyword>
<evidence type="ECO:0000313" key="9">
    <source>
        <dbReference type="Proteomes" id="UP001589619"/>
    </source>
</evidence>
<dbReference type="Pfam" id="PF00892">
    <property type="entry name" value="EamA"/>
    <property type="match status" value="2"/>
</dbReference>
<proteinExistence type="inferred from homology"/>
<feature type="transmembrane region" description="Helical" evidence="6">
    <location>
        <begin position="234"/>
        <end position="252"/>
    </location>
</feature>
<dbReference type="Gene3D" id="1.10.3730.20">
    <property type="match status" value="1"/>
</dbReference>
<sequence>MQPLRHPDIRSPKHAAGRYGWFFVAATVILFQASDISLRVASVGTHYTAGAVLQAIPLLLLALTTAFVKRRTLPRSIPTSGWAAAAGYGCLQFLAGNVLFYVAVQLGGLSIASPAVQSQAIWAVLIGGVLLREPISRTMVGGIALFVTGLALMFGYKSAGMPLTIGTAWAFVFGLAGGLSWASASAVLRARLRSGMAPAQVLAVGAASGIVLLNVLIALVYDSAEVWATVTPEGALRLIAAGCFNGLAIWSFSYALRTIRMSKAIPVVSLSIVLNTIIGGVYFNEYVNTGSICGMLIAFLGVIIVQEPRVGGSRNRTENRVP</sequence>
<reference evidence="8 9" key="1">
    <citation type="submission" date="2024-09" db="EMBL/GenBank/DDBJ databases">
        <authorList>
            <person name="Sun Q."/>
            <person name="Mori K."/>
        </authorList>
    </citation>
    <scope>NUCLEOTIDE SEQUENCE [LARGE SCALE GENOMIC DNA]</scope>
    <source>
        <strain evidence="8 9">JCM 12520</strain>
    </source>
</reference>
<comment type="subcellular location">
    <subcellularLocation>
        <location evidence="1">Endomembrane system</location>
        <topology evidence="1">Multi-pass membrane protein</topology>
    </subcellularLocation>
</comment>
<feature type="transmembrane region" description="Helical" evidence="6">
    <location>
        <begin position="47"/>
        <end position="68"/>
    </location>
</feature>
<name>A0ABV5W6Q9_9BACL</name>
<protein>
    <submittedName>
        <fullName evidence="8">DMT family transporter</fullName>
    </submittedName>
</protein>
<gene>
    <name evidence="8" type="ORF">ACFFNY_32205</name>
</gene>
<evidence type="ECO:0000259" key="7">
    <source>
        <dbReference type="Pfam" id="PF00892"/>
    </source>
</evidence>
<dbReference type="InterPro" id="IPR037185">
    <property type="entry name" value="EmrE-like"/>
</dbReference>
<dbReference type="PANTHER" id="PTHR32322">
    <property type="entry name" value="INNER MEMBRANE TRANSPORTER"/>
    <property type="match status" value="1"/>
</dbReference>
<dbReference type="Proteomes" id="UP001589619">
    <property type="component" value="Unassembled WGS sequence"/>
</dbReference>
<dbReference type="RefSeq" id="WP_344910358.1">
    <property type="nucleotide sequence ID" value="NZ_BAAAYO010000009.1"/>
</dbReference>
<feature type="transmembrane region" description="Helical" evidence="6">
    <location>
        <begin position="21"/>
        <end position="41"/>
    </location>
</feature>
<evidence type="ECO:0000256" key="1">
    <source>
        <dbReference type="ARBA" id="ARBA00004127"/>
    </source>
</evidence>
<feature type="domain" description="EamA" evidence="7">
    <location>
        <begin position="169"/>
        <end position="305"/>
    </location>
</feature>
<dbReference type="EMBL" id="JBHMAG010000021">
    <property type="protein sequence ID" value="MFB9756265.1"/>
    <property type="molecule type" value="Genomic_DNA"/>
</dbReference>
<feature type="transmembrane region" description="Helical" evidence="6">
    <location>
        <begin position="264"/>
        <end position="283"/>
    </location>
</feature>
<accession>A0ABV5W6Q9</accession>